<feature type="compositionally biased region" description="Acidic residues" evidence="1">
    <location>
        <begin position="1224"/>
        <end position="1233"/>
    </location>
</feature>
<dbReference type="KEGG" id="hds:HSR122_1439"/>
<feature type="compositionally biased region" description="Polar residues" evidence="1">
    <location>
        <begin position="1164"/>
        <end position="1180"/>
    </location>
</feature>
<evidence type="ECO:0000256" key="1">
    <source>
        <dbReference type="SAM" id="MobiDB-lite"/>
    </source>
</evidence>
<sequence length="1278" mass="143537">MTISDLFHSDPTRPLEEVQKVNARERAETDVREFYETDSAKRVLEELGDVVETHPSEAERFLYMHATFGSGKTHLLKLVGFLADDDSEFAYLGDQLADQWPGFDELQRAIRDSHVDRLKPVFLNLLDRDASKEPPLPFMIFEAIGRELGYRTDPNWLLEWAWTLDMEYDGVWDALQEFEHQGKTFEDVHNERASLRSWLYEALPAMAETTGTELDTREGVKASIEAAEDDVEPESFDADELVSRVETATNALNDGSTRTELLLGLDEVALFVGDSSHRYREFEETMEALQRGPNPVVVTTGQYSLPDTRQQLIGEPPADHWTHQQVRLEGADTEIIVRKRWLQKSTPDGEDTVTSLLQSMPDLSLETYASVASADPDPVESYPFREYDLTLLRSVMQTLITQGRTTDRDYIQGRALLVLVRSLFTKFSWSSKEAGRIVPWDVLFDLLVEETTYVPLWVQEMIDNTLIPTFDGGEDVWEVRLSKALYLLNQAGGVPSTPENLARLMIDDVSTSLDDVVEETQSGLETLVKKQKVLTETTDQGDEVYTIVSEEQESILSRAQDKAGEISPHQLSAWLETRLRENDDFFHSDGTRHEVDIGDQRLVPLRYAYSILEPVGRTSMHEYDSLNVRVLAEDSETVTEQVEIWQDANDHHDAGEHILITIDVPETLVDRIRNFIGMEKVLDTETESHEELEREHRADRREIESSIATILDDATVYTVHGQRGARSSVLEQVVEDQIESVFGASRKTLTQPLVEVDDAKAMAQFFRGSGEWPLSDADAALLGVDTNNREIADTGWCHDFIEKYESQKAVDVETVLQQTRTANGDYRGTPRKSIAALLITLATSNKPVALKRDTEYVTDPAAIGRQVRTKGGLTSLQVRFDVEIFDQQTVKDIVTAVLDEEPAGDGPDEWLAELGAWVSQNSATVKRTLKGVSREFDVTLDAFEETIDPALAGEDLSTADLDTDGDLEKTLEEAETFANARKLFGIVDEGATLWEQFADELGTMEALYPSASITARMETTAESGTVPSVATVESRIQDAETHRVDELSTQYRRITGEAISASAPSEVCDALTDWLRSNEASVRSILDVATGEFDELVFDDLEAVFEMAWEEEQVTEATLIDTTVDQQAAAYERARELFAATDGDSLWSQLQEAGRQLRDEHPDSPTTETVETALSSSRPPTKQRVRQLIEQAEDPKPPDADDDAWAELQSVAEELRHELPNTDVTDEVTDVVDSDERPSEERVNELLSESKTVLDRIRDVQERLDTLESGSVVLIEEE</sequence>
<evidence type="ECO:0000313" key="2">
    <source>
        <dbReference type="EMBL" id="QSG08835.1"/>
    </source>
</evidence>
<dbReference type="RefSeq" id="WP_229112049.1">
    <property type="nucleotide sequence ID" value="NZ_CP064788.1"/>
</dbReference>
<dbReference type="Proteomes" id="UP000662973">
    <property type="component" value="Chromosome"/>
</dbReference>
<gene>
    <name evidence="2" type="ORF">HSR122_1439</name>
</gene>
<feature type="region of interest" description="Disordered" evidence="1">
    <location>
        <begin position="1154"/>
        <end position="1182"/>
    </location>
</feature>
<dbReference type="EMBL" id="CP064788">
    <property type="protein sequence ID" value="QSG08835.1"/>
    <property type="molecule type" value="Genomic_DNA"/>
</dbReference>
<evidence type="ECO:0000313" key="3">
    <source>
        <dbReference type="Proteomes" id="UP000662973"/>
    </source>
</evidence>
<feature type="compositionally biased region" description="Basic and acidic residues" evidence="1">
    <location>
        <begin position="1234"/>
        <end position="1244"/>
    </location>
</feature>
<dbReference type="AlphaFoldDB" id="A0A897NBP4"/>
<keyword evidence="3" id="KW-1185">Reference proteome</keyword>
<protein>
    <submittedName>
        <fullName evidence="2">Uncharacterized protein</fullName>
    </submittedName>
</protein>
<proteinExistence type="predicted"/>
<feature type="region of interest" description="Disordered" evidence="1">
    <location>
        <begin position="1222"/>
        <end position="1245"/>
    </location>
</feature>
<reference evidence="2 3" key="1">
    <citation type="submission" date="2020-11" db="EMBL/GenBank/DDBJ databases">
        <title>Carbohydrate-dependent, anaerobic sulfur respiration: A novel catabolism in halophilic archaea.</title>
        <authorList>
            <person name="Sorokin D.Y."/>
            <person name="Messina E."/>
            <person name="Smedile F."/>
            <person name="La Cono V."/>
            <person name="Hallsworth J.E."/>
            <person name="Yakimov M.M."/>
        </authorList>
    </citation>
    <scope>NUCLEOTIDE SEQUENCE [LARGE SCALE GENOMIC DNA]</scope>
    <source>
        <strain evidence="2 3">HSR12-2</strain>
    </source>
</reference>
<name>A0A897NBP4_9EURY</name>
<organism evidence="2 3">
    <name type="scientific">Halapricum desulfuricans</name>
    <dbReference type="NCBI Taxonomy" id="2841257"/>
    <lineage>
        <taxon>Archaea</taxon>
        <taxon>Methanobacteriati</taxon>
        <taxon>Methanobacteriota</taxon>
        <taxon>Stenosarchaea group</taxon>
        <taxon>Halobacteria</taxon>
        <taxon>Halobacteriales</taxon>
        <taxon>Haloarculaceae</taxon>
        <taxon>Halapricum</taxon>
    </lineage>
</organism>
<accession>A0A897NBP4</accession>
<dbReference type="GeneID" id="68852070"/>